<reference evidence="2" key="1">
    <citation type="submission" date="2019-11" db="EMBL/GenBank/DDBJ databases">
        <authorList>
            <person name="Feng L."/>
        </authorList>
    </citation>
    <scope>NUCLEOTIDE SEQUENCE</scope>
    <source>
        <strain evidence="2">CUreolyticusLFYP111</strain>
    </source>
</reference>
<proteinExistence type="predicted"/>
<keyword evidence="1" id="KW-1133">Transmembrane helix</keyword>
<dbReference type="RefSeq" id="WP_156846696.1">
    <property type="nucleotide sequence ID" value="NZ_CACRSK010000001.1"/>
</dbReference>
<protein>
    <recommendedName>
        <fullName evidence="3">N- methylation</fullName>
    </recommendedName>
</protein>
<dbReference type="SUPFAM" id="SSF54523">
    <property type="entry name" value="Pili subunits"/>
    <property type="match status" value="1"/>
</dbReference>
<dbReference type="AlphaFoldDB" id="A0A6N2R2J9"/>
<name>A0A6N2R2J9_9BACT</name>
<accession>A0A6N2R2J9</accession>
<dbReference type="InterPro" id="IPR045584">
    <property type="entry name" value="Pilin-like"/>
</dbReference>
<sequence length="235" mass="26666">MFYKKAFTMIELIMIIVVVGILSVAIIPRIDRDTLLEATNQIVSHIRYTQHLAMMDNKYNPKDPNWYKKRWMIEFSANAHSINNNDCEGNCLAYQIYSDTTTSGNLNSPNEVAKDPNNPNRYLSAGWSGMSNPDKAKRNPNLNIEKKYGIKEISFSKNCGGGTKNNNRNKSISFDEVGRPMQKVATTGNYDKITYEESVQKYLNDNCIITLSDGGNKRAIITIHAETGYVTYRIE</sequence>
<dbReference type="EMBL" id="CACRSK010000001">
    <property type="protein sequence ID" value="VYS74964.1"/>
    <property type="molecule type" value="Genomic_DNA"/>
</dbReference>
<feature type="transmembrane region" description="Helical" evidence="1">
    <location>
        <begin position="6"/>
        <end position="27"/>
    </location>
</feature>
<evidence type="ECO:0000256" key="1">
    <source>
        <dbReference type="SAM" id="Phobius"/>
    </source>
</evidence>
<keyword evidence="1" id="KW-0472">Membrane</keyword>
<evidence type="ECO:0000313" key="2">
    <source>
        <dbReference type="EMBL" id="VYS74964.1"/>
    </source>
</evidence>
<organism evidence="2">
    <name type="scientific">Campylobacter ureolyticus</name>
    <dbReference type="NCBI Taxonomy" id="827"/>
    <lineage>
        <taxon>Bacteria</taxon>
        <taxon>Pseudomonadati</taxon>
        <taxon>Campylobacterota</taxon>
        <taxon>Epsilonproteobacteria</taxon>
        <taxon>Campylobacterales</taxon>
        <taxon>Campylobacteraceae</taxon>
        <taxon>Campylobacter</taxon>
    </lineage>
</organism>
<gene>
    <name evidence="2" type="ORF">CULFYP111_00173</name>
</gene>
<evidence type="ECO:0008006" key="3">
    <source>
        <dbReference type="Google" id="ProtNLM"/>
    </source>
</evidence>
<keyword evidence="1" id="KW-0812">Transmembrane</keyword>